<evidence type="ECO:0000259" key="8">
    <source>
        <dbReference type="PROSITE" id="PS50109"/>
    </source>
</evidence>
<feature type="transmembrane region" description="Helical" evidence="7">
    <location>
        <begin position="91"/>
        <end position="113"/>
    </location>
</feature>
<dbReference type="SMART" id="SM00388">
    <property type="entry name" value="HisKA"/>
    <property type="match status" value="1"/>
</dbReference>
<keyword evidence="7" id="KW-1133">Transmembrane helix</keyword>
<dbReference type="GO" id="GO:0004721">
    <property type="term" value="F:phosphoprotein phosphatase activity"/>
    <property type="evidence" value="ECO:0007669"/>
    <property type="project" value="TreeGrafter"/>
</dbReference>
<dbReference type="InterPro" id="IPR036890">
    <property type="entry name" value="HATPase_C_sf"/>
</dbReference>
<evidence type="ECO:0000313" key="9">
    <source>
        <dbReference type="EMBL" id="WKK84906.2"/>
    </source>
</evidence>
<dbReference type="InterPro" id="IPR003594">
    <property type="entry name" value="HATPase_dom"/>
</dbReference>
<dbReference type="GO" id="GO:0016036">
    <property type="term" value="P:cellular response to phosphate starvation"/>
    <property type="evidence" value="ECO:0007669"/>
    <property type="project" value="TreeGrafter"/>
</dbReference>
<proteinExistence type="predicted"/>
<sequence>MKKLYQYNLFLLWFKKPKTEEKFNLSCFKEDLYSLRFVIILGTALSIIFIFVDIIRYEPDFISILFRGGMGIVLLMLGGLTFLFKPERYKLTQYMGILIALFVSSLFFLHYHFNDDPTFDIFLSNILMVLIFIISTIMGMRFRYALLVNSINFLGYILYIENFNYSMIAERQISQLFVVYMVGILASYILERQKMLSFINKNELDLEVKKVESLNTVKNKLFSIISHDLRAPIVSLKGILNLYQSNSLTENEFKSITKDLEENLNNSSILLDNLLAWSKSQLQGLEIKKTEINLFKKFENLKKLFKNQLKSKNLFISIDINENDKVFADRETIQIAFRNIISNAIKFTPHGGEITVKSKPEAEDKISICIKDTGMGMSPKKLKNLFHINNETLIGTSDASGAGIGLLLVKEFIELNDGEVSVESTLGEGTTFKIVLPLIKL</sequence>
<dbReference type="CDD" id="cd00082">
    <property type="entry name" value="HisKA"/>
    <property type="match status" value="1"/>
</dbReference>
<keyword evidence="10" id="KW-1185">Reference proteome</keyword>
<dbReference type="Pfam" id="PF02518">
    <property type="entry name" value="HATPase_c"/>
    <property type="match status" value="1"/>
</dbReference>
<dbReference type="RefSeq" id="WP_308356331.1">
    <property type="nucleotide sequence ID" value="NZ_CP129970.2"/>
</dbReference>
<dbReference type="GO" id="GO:0000155">
    <property type="term" value="F:phosphorelay sensor kinase activity"/>
    <property type="evidence" value="ECO:0007669"/>
    <property type="project" value="InterPro"/>
</dbReference>
<dbReference type="InterPro" id="IPR005467">
    <property type="entry name" value="His_kinase_dom"/>
</dbReference>
<evidence type="ECO:0000256" key="3">
    <source>
        <dbReference type="ARBA" id="ARBA00022553"/>
    </source>
</evidence>
<evidence type="ECO:0000256" key="4">
    <source>
        <dbReference type="ARBA" id="ARBA00022679"/>
    </source>
</evidence>
<dbReference type="InterPro" id="IPR004358">
    <property type="entry name" value="Sig_transdc_His_kin-like_C"/>
</dbReference>
<evidence type="ECO:0000256" key="5">
    <source>
        <dbReference type="ARBA" id="ARBA00022777"/>
    </source>
</evidence>
<keyword evidence="7" id="KW-0472">Membrane</keyword>
<gene>
    <name evidence="9" type="ORF">QYS48_23045</name>
</gene>
<name>A0AA49GKM5_9BACT</name>
<comment type="catalytic activity">
    <reaction evidence="1">
        <text>ATP + protein L-histidine = ADP + protein N-phospho-L-histidine.</text>
        <dbReference type="EC" id="2.7.13.3"/>
    </reaction>
</comment>
<dbReference type="Gene3D" id="3.30.565.10">
    <property type="entry name" value="Histidine kinase-like ATPase, C-terminal domain"/>
    <property type="match status" value="1"/>
</dbReference>
<dbReference type="InterPro" id="IPR036097">
    <property type="entry name" value="HisK_dim/P_sf"/>
</dbReference>
<feature type="transmembrane region" description="Helical" evidence="7">
    <location>
        <begin position="119"/>
        <end position="137"/>
    </location>
</feature>
<keyword evidence="6" id="KW-0902">Two-component regulatory system</keyword>
<dbReference type="PANTHER" id="PTHR45453:SF1">
    <property type="entry name" value="PHOSPHATE REGULON SENSOR PROTEIN PHOR"/>
    <property type="match status" value="1"/>
</dbReference>
<protein>
    <recommendedName>
        <fullName evidence="2">histidine kinase</fullName>
        <ecNumber evidence="2">2.7.13.3</ecNumber>
    </recommendedName>
</protein>
<dbReference type="Gene3D" id="1.10.287.130">
    <property type="match status" value="1"/>
</dbReference>
<accession>A0AA49GKM5</accession>
<dbReference type="Proteomes" id="UP001244443">
    <property type="component" value="Chromosome"/>
</dbReference>
<feature type="domain" description="Histidine kinase" evidence="8">
    <location>
        <begin position="224"/>
        <end position="440"/>
    </location>
</feature>
<dbReference type="PRINTS" id="PR00344">
    <property type="entry name" value="BCTRLSENSOR"/>
</dbReference>
<dbReference type="InterPro" id="IPR003661">
    <property type="entry name" value="HisK_dim/P_dom"/>
</dbReference>
<feature type="transmembrane region" description="Helical" evidence="7">
    <location>
        <begin position="32"/>
        <end position="52"/>
    </location>
</feature>
<dbReference type="PANTHER" id="PTHR45453">
    <property type="entry name" value="PHOSPHATE REGULON SENSOR PROTEIN PHOR"/>
    <property type="match status" value="1"/>
</dbReference>
<dbReference type="SUPFAM" id="SSF55874">
    <property type="entry name" value="ATPase domain of HSP90 chaperone/DNA topoisomerase II/histidine kinase"/>
    <property type="match status" value="1"/>
</dbReference>
<evidence type="ECO:0000256" key="2">
    <source>
        <dbReference type="ARBA" id="ARBA00012438"/>
    </source>
</evidence>
<feature type="transmembrane region" description="Helical" evidence="7">
    <location>
        <begin position="144"/>
        <end position="160"/>
    </location>
</feature>
<keyword evidence="3" id="KW-0597">Phosphoprotein</keyword>
<organism evidence="9 10">
    <name type="scientific">Marivirga arenosa</name>
    <dbReference type="NCBI Taxonomy" id="3059076"/>
    <lineage>
        <taxon>Bacteria</taxon>
        <taxon>Pseudomonadati</taxon>
        <taxon>Bacteroidota</taxon>
        <taxon>Cytophagia</taxon>
        <taxon>Cytophagales</taxon>
        <taxon>Marivirgaceae</taxon>
        <taxon>Marivirga</taxon>
    </lineage>
</organism>
<dbReference type="AlphaFoldDB" id="A0AA49GKM5"/>
<evidence type="ECO:0000256" key="1">
    <source>
        <dbReference type="ARBA" id="ARBA00000085"/>
    </source>
</evidence>
<keyword evidence="4" id="KW-0808">Transferase</keyword>
<feature type="transmembrane region" description="Helical" evidence="7">
    <location>
        <begin position="64"/>
        <end position="84"/>
    </location>
</feature>
<keyword evidence="5 9" id="KW-0418">Kinase</keyword>
<feature type="transmembrane region" description="Helical" evidence="7">
    <location>
        <begin position="172"/>
        <end position="190"/>
    </location>
</feature>
<dbReference type="SUPFAM" id="SSF47384">
    <property type="entry name" value="Homodimeric domain of signal transducing histidine kinase"/>
    <property type="match status" value="1"/>
</dbReference>
<dbReference type="EC" id="2.7.13.3" evidence="2"/>
<evidence type="ECO:0000313" key="10">
    <source>
        <dbReference type="Proteomes" id="UP001244443"/>
    </source>
</evidence>
<evidence type="ECO:0000256" key="6">
    <source>
        <dbReference type="ARBA" id="ARBA00023012"/>
    </source>
</evidence>
<dbReference type="SMART" id="SM00387">
    <property type="entry name" value="HATPase_c"/>
    <property type="match status" value="1"/>
</dbReference>
<evidence type="ECO:0000256" key="7">
    <source>
        <dbReference type="SAM" id="Phobius"/>
    </source>
</evidence>
<dbReference type="EMBL" id="CP129970">
    <property type="protein sequence ID" value="WKK84906.2"/>
    <property type="molecule type" value="Genomic_DNA"/>
</dbReference>
<reference evidence="9" key="1">
    <citation type="submission" date="2023-08" db="EMBL/GenBank/DDBJ databases">
        <title>Comparative genomics and taxonomic characterization of three novel marine species of genus Marivirga.</title>
        <authorList>
            <person name="Muhammad N."/>
            <person name="Kim S.-G."/>
        </authorList>
    </citation>
    <scope>NUCLEOTIDE SEQUENCE [LARGE SCALE GENOMIC DNA]</scope>
    <source>
        <strain evidence="9">ABR2-2</strain>
    </source>
</reference>
<dbReference type="InterPro" id="IPR050351">
    <property type="entry name" value="BphY/WalK/GraS-like"/>
</dbReference>
<keyword evidence="7" id="KW-0812">Transmembrane</keyword>
<dbReference type="GO" id="GO:0005886">
    <property type="term" value="C:plasma membrane"/>
    <property type="evidence" value="ECO:0007669"/>
    <property type="project" value="TreeGrafter"/>
</dbReference>
<dbReference type="PROSITE" id="PS50109">
    <property type="entry name" value="HIS_KIN"/>
    <property type="match status" value="1"/>
</dbReference>